<protein>
    <submittedName>
        <fullName evidence="2">Uncharacterized protein</fullName>
    </submittedName>
</protein>
<sequence>MNSEHSILDIVGILAVPSHNKIMFSEVYEKKKTGDGDFLQLIDSKICRPNVLGLTSVVWPLSMLNDDDSIHFHVAPFPDGFSPCGSLSTIEAAPLHDFMLRAPRAAIEVTPLVYQFLPPATLTRIEAEPFEHSISLPPADGEGGSTFFPPGPSSNGQSWSTNFDFGFNFPTVTGSEGYLDNSMFDDYQMASDALVGYREPIPITPMIVLHKQLIWKGVDAPLHPDYRSAITEALKHTPWNCPIFLTNCFLTVIALSGTTMDELHDQLSWLVTVVTGKMEFESIGWDMLRLTFLNHIVNRTSDMRKVVWGCIHTPTGFSENQNQAKQARVDYFFVLLDLDNRELVQQGIMEATQLHMFQELVWIALLQPTIGLAQNRNENGRIADLFPEEVRSGDSNDHYIPHISYLALTEDPGSQTGSHLSPVQGGTMNSGMTRSLRISLSLSLALGIGTVTGCAAHPLMHRDDYAEVEQRAYELRADQTRPDQTEFNDSLDAGRHKCLSLFGWRLIVNISIWNYRSFSATKLLWAILKMSRAIHTACMGPLPVRDRKVLTVVVPRSRHLAAIKDSFVRSINKVKSLLWLPRCCVLKLPCKIPTEGTDPQTKLLSRSIPIWPTQLRQYTKITLLESLSRDYNVQKIQIDFAWFIALIFDKVDLTAGIVTDVKYVGIGNNLFIRQERYTTTMREVLESWIEVSRTKLNRKQWLLVIEPTLARGKEIYPYCYVVPENRIITWIEPVDGYLLFQECMMVWNWNHKRLELEAQYWKHVEYFLHGIEICLSEVPDQNELKDNRGLSLRTIYCGLDILDFGANERNGWGASHCRRRLRNKIGHHEYLNHHGQPEARLMRTHSLGERRRDLDKSPFMASVTVAMLWIPIMVLERLRKIYVDDLVNGMDMRGFIDNFSAQAKSQTTVASVIMAVNASILAIPGLGSTLATKTLCSISFVLSVHCIIACMVAQQFGH</sequence>
<evidence type="ECO:0000313" key="2">
    <source>
        <dbReference type="EMBL" id="KAG1806684.1"/>
    </source>
</evidence>
<comment type="caution">
    <text evidence="2">The sequence shown here is derived from an EMBL/GenBank/DDBJ whole genome shotgun (WGS) entry which is preliminary data.</text>
</comment>
<dbReference type="GeneID" id="64593342"/>
<evidence type="ECO:0000256" key="1">
    <source>
        <dbReference type="SAM" id="Phobius"/>
    </source>
</evidence>
<dbReference type="EMBL" id="JABBWE010000002">
    <property type="protein sequence ID" value="KAG1806684.1"/>
    <property type="molecule type" value="Genomic_DNA"/>
</dbReference>
<dbReference type="OrthoDB" id="2633365at2759"/>
<keyword evidence="3" id="KW-1185">Reference proteome</keyword>
<gene>
    <name evidence="2" type="ORF">HD556DRAFT_1303093</name>
</gene>
<evidence type="ECO:0000313" key="3">
    <source>
        <dbReference type="Proteomes" id="UP000719766"/>
    </source>
</evidence>
<name>A0A9P7DZ78_9AGAM</name>
<keyword evidence="1" id="KW-1133">Transmembrane helix</keyword>
<reference evidence="2" key="1">
    <citation type="journal article" date="2020" name="New Phytol.">
        <title>Comparative genomics reveals dynamic genome evolution in host specialist ectomycorrhizal fungi.</title>
        <authorList>
            <person name="Lofgren L.A."/>
            <person name="Nguyen N.H."/>
            <person name="Vilgalys R."/>
            <person name="Ruytinx J."/>
            <person name="Liao H.L."/>
            <person name="Branco S."/>
            <person name="Kuo A."/>
            <person name="LaButti K."/>
            <person name="Lipzen A."/>
            <person name="Andreopoulos W."/>
            <person name="Pangilinan J."/>
            <person name="Riley R."/>
            <person name="Hundley H."/>
            <person name="Na H."/>
            <person name="Barry K."/>
            <person name="Grigoriev I.V."/>
            <person name="Stajich J.E."/>
            <person name="Kennedy P.G."/>
        </authorList>
    </citation>
    <scope>NUCLEOTIDE SEQUENCE</scope>
    <source>
        <strain evidence="2">S12</strain>
    </source>
</reference>
<keyword evidence="1" id="KW-0472">Membrane</keyword>
<proteinExistence type="predicted"/>
<keyword evidence="1" id="KW-0812">Transmembrane</keyword>
<feature type="transmembrane region" description="Helical" evidence="1">
    <location>
        <begin position="908"/>
        <end position="926"/>
    </location>
</feature>
<feature type="transmembrane region" description="Helical" evidence="1">
    <location>
        <begin position="932"/>
        <end position="953"/>
    </location>
</feature>
<dbReference type="Proteomes" id="UP000719766">
    <property type="component" value="Unassembled WGS sequence"/>
</dbReference>
<organism evidence="2 3">
    <name type="scientific">Suillus plorans</name>
    <dbReference type="NCBI Taxonomy" id="116603"/>
    <lineage>
        <taxon>Eukaryota</taxon>
        <taxon>Fungi</taxon>
        <taxon>Dikarya</taxon>
        <taxon>Basidiomycota</taxon>
        <taxon>Agaricomycotina</taxon>
        <taxon>Agaricomycetes</taxon>
        <taxon>Agaricomycetidae</taxon>
        <taxon>Boletales</taxon>
        <taxon>Suillineae</taxon>
        <taxon>Suillaceae</taxon>
        <taxon>Suillus</taxon>
    </lineage>
</organism>
<dbReference type="RefSeq" id="XP_041167155.1">
    <property type="nucleotide sequence ID" value="XM_041299578.1"/>
</dbReference>
<dbReference type="AlphaFoldDB" id="A0A9P7DZ78"/>
<accession>A0A9P7DZ78</accession>